<dbReference type="SMART" id="SM00342">
    <property type="entry name" value="HTH_ARAC"/>
    <property type="match status" value="1"/>
</dbReference>
<dbReference type="PANTHER" id="PTHR46796">
    <property type="entry name" value="HTH-TYPE TRANSCRIPTIONAL ACTIVATOR RHAS-RELATED"/>
    <property type="match status" value="1"/>
</dbReference>
<dbReference type="OrthoDB" id="9799345at2"/>
<dbReference type="InterPro" id="IPR009057">
    <property type="entry name" value="Homeodomain-like_sf"/>
</dbReference>
<keyword evidence="3" id="KW-0804">Transcription</keyword>
<dbReference type="PANTHER" id="PTHR46796:SF13">
    <property type="entry name" value="HTH-TYPE TRANSCRIPTIONAL ACTIVATOR RHAS"/>
    <property type="match status" value="1"/>
</dbReference>
<dbReference type="GO" id="GO:0043565">
    <property type="term" value="F:sequence-specific DNA binding"/>
    <property type="evidence" value="ECO:0007669"/>
    <property type="project" value="InterPro"/>
</dbReference>
<dbReference type="Gene3D" id="1.10.10.60">
    <property type="entry name" value="Homeodomain-like"/>
    <property type="match status" value="1"/>
</dbReference>
<dbReference type="InterPro" id="IPR014710">
    <property type="entry name" value="RmlC-like_jellyroll"/>
</dbReference>
<evidence type="ECO:0000313" key="5">
    <source>
        <dbReference type="EMBL" id="TDC27066.1"/>
    </source>
</evidence>
<dbReference type="InterPro" id="IPR011051">
    <property type="entry name" value="RmlC_Cupin_sf"/>
</dbReference>
<keyword evidence="2" id="KW-0238">DNA-binding</keyword>
<reference evidence="5 6" key="1">
    <citation type="submission" date="2019-03" db="EMBL/GenBank/DDBJ databases">
        <title>Draft genome sequences of novel Actinobacteria.</title>
        <authorList>
            <person name="Sahin N."/>
            <person name="Ay H."/>
            <person name="Saygin H."/>
        </authorList>
    </citation>
    <scope>NUCLEOTIDE SEQUENCE [LARGE SCALE GENOMIC DNA]</scope>
    <source>
        <strain evidence="5 6">JCM 30547</strain>
    </source>
</reference>
<dbReference type="SUPFAM" id="SSF46689">
    <property type="entry name" value="Homeodomain-like"/>
    <property type="match status" value="1"/>
</dbReference>
<evidence type="ECO:0000259" key="4">
    <source>
        <dbReference type="PROSITE" id="PS01124"/>
    </source>
</evidence>
<feature type="domain" description="HTH araC/xylS-type" evidence="4">
    <location>
        <begin position="177"/>
        <end position="275"/>
    </location>
</feature>
<dbReference type="Proteomes" id="UP000295075">
    <property type="component" value="Unassembled WGS sequence"/>
</dbReference>
<dbReference type="Gene3D" id="2.60.120.10">
    <property type="entry name" value="Jelly Rolls"/>
    <property type="match status" value="1"/>
</dbReference>
<evidence type="ECO:0000256" key="3">
    <source>
        <dbReference type="ARBA" id="ARBA00023163"/>
    </source>
</evidence>
<name>A0A4R4PWZ5_9ACTN</name>
<dbReference type="InterPro" id="IPR050204">
    <property type="entry name" value="AraC_XylS_family_regulators"/>
</dbReference>
<dbReference type="GO" id="GO:0003700">
    <property type="term" value="F:DNA-binding transcription factor activity"/>
    <property type="evidence" value="ECO:0007669"/>
    <property type="project" value="InterPro"/>
</dbReference>
<dbReference type="SUPFAM" id="SSF51182">
    <property type="entry name" value="RmlC-like cupins"/>
    <property type="match status" value="1"/>
</dbReference>
<dbReference type="Pfam" id="PF12833">
    <property type="entry name" value="HTH_18"/>
    <property type="match status" value="1"/>
</dbReference>
<evidence type="ECO:0000256" key="2">
    <source>
        <dbReference type="ARBA" id="ARBA00023125"/>
    </source>
</evidence>
<dbReference type="PRINTS" id="PR00032">
    <property type="entry name" value="HTHARAC"/>
</dbReference>
<dbReference type="InterPro" id="IPR018060">
    <property type="entry name" value="HTH_AraC"/>
</dbReference>
<keyword evidence="1" id="KW-0805">Transcription regulation</keyword>
<dbReference type="EMBL" id="SMKA01000099">
    <property type="protein sequence ID" value="TDC27066.1"/>
    <property type="molecule type" value="Genomic_DNA"/>
</dbReference>
<dbReference type="InterPro" id="IPR003313">
    <property type="entry name" value="AraC-bd"/>
</dbReference>
<gene>
    <name evidence="5" type="ORF">E1261_21275</name>
</gene>
<keyword evidence="6" id="KW-1185">Reference proteome</keyword>
<organism evidence="5 6">
    <name type="scientific">Kribbella albertanoniae</name>
    <dbReference type="NCBI Taxonomy" id="1266829"/>
    <lineage>
        <taxon>Bacteria</taxon>
        <taxon>Bacillati</taxon>
        <taxon>Actinomycetota</taxon>
        <taxon>Actinomycetes</taxon>
        <taxon>Propionibacteriales</taxon>
        <taxon>Kribbellaceae</taxon>
        <taxon>Kribbella</taxon>
    </lineage>
</organism>
<dbReference type="Pfam" id="PF02311">
    <property type="entry name" value="AraC_binding"/>
    <property type="match status" value="1"/>
</dbReference>
<sequence length="285" mass="31833">MVLTLRFELEAFGRPFNAARIWYGPDARDSVRHTHQDFYELMGVVAGGGEHMLSRGAVPLEPGDVVLVRPTDEHAMSGRATGGLEFVNVSFPIAAWQTFAALSRLDPTGSWDLAPRPPVFRADGGDLADLVGIFEQAVARSQDEPRDLDLLRFWTDLFLLVSPVGEAMDTGKPAWLRAAQAAMHEEENLRAGLPRMLELANVSAGHLAREMRRHDRITPVRFVTDLRLQQAASLLRTTPYSVAEIAERTGFGSQSYFARCFAANYYMSPREFRTLSRFGVHRESQ</sequence>
<evidence type="ECO:0000256" key="1">
    <source>
        <dbReference type="ARBA" id="ARBA00023015"/>
    </source>
</evidence>
<evidence type="ECO:0000313" key="6">
    <source>
        <dbReference type="Proteomes" id="UP000295075"/>
    </source>
</evidence>
<dbReference type="InterPro" id="IPR020449">
    <property type="entry name" value="Tscrpt_reg_AraC-type_HTH"/>
</dbReference>
<dbReference type="AlphaFoldDB" id="A0A4R4PWZ5"/>
<accession>A0A4R4PWZ5</accession>
<comment type="caution">
    <text evidence="5">The sequence shown here is derived from an EMBL/GenBank/DDBJ whole genome shotgun (WGS) entry which is preliminary data.</text>
</comment>
<proteinExistence type="predicted"/>
<dbReference type="PROSITE" id="PS01124">
    <property type="entry name" value="HTH_ARAC_FAMILY_2"/>
    <property type="match status" value="1"/>
</dbReference>
<protein>
    <submittedName>
        <fullName evidence="5">AraC family transcriptional regulator</fullName>
    </submittedName>
</protein>
<dbReference type="RefSeq" id="WP_132409080.1">
    <property type="nucleotide sequence ID" value="NZ_SMKA01000099.1"/>
</dbReference>